<dbReference type="RefSeq" id="WP_169203784.1">
    <property type="nucleotide sequence ID" value="NZ_CP059467.1"/>
</dbReference>
<evidence type="ECO:0000256" key="3">
    <source>
        <dbReference type="ARBA" id="ARBA00022679"/>
    </source>
</evidence>
<dbReference type="Pfam" id="PF00809">
    <property type="entry name" value="Pterin_bind"/>
    <property type="match status" value="1"/>
</dbReference>
<dbReference type="InterPro" id="IPR011005">
    <property type="entry name" value="Dihydropteroate_synth-like_sf"/>
</dbReference>
<reference evidence="5 6" key="1">
    <citation type="submission" date="2019-12" db="EMBL/GenBank/DDBJ databases">
        <title>Comparative genomics gives insights into the taxonomy of the Azoarcus-Aromatoleum group and reveals separate origins of nif in the plant-associated Azoarcus and non-plant-associated Aromatoleum sub-groups.</title>
        <authorList>
            <person name="Lafos M."/>
            <person name="Maluk M."/>
            <person name="Batista M."/>
            <person name="Junghare M."/>
            <person name="Carmona M."/>
            <person name="Faoro H."/>
            <person name="Cruz L.M."/>
            <person name="Battistoni F."/>
            <person name="De Souza E."/>
            <person name="Pedrosa F."/>
            <person name="Chen W.-M."/>
            <person name="Poole P.S."/>
            <person name="Dixon R.A."/>
            <person name="James E.K."/>
        </authorList>
    </citation>
    <scope>NUCLEOTIDE SEQUENCE [LARGE SCALE GENOMIC DNA]</scope>
    <source>
        <strain evidence="5 6">PbN1</strain>
    </source>
</reference>
<organism evidence="5 6">
    <name type="scientific">Aromatoleum bremense</name>
    <dbReference type="NCBI Taxonomy" id="76115"/>
    <lineage>
        <taxon>Bacteria</taxon>
        <taxon>Pseudomonadati</taxon>
        <taxon>Pseudomonadota</taxon>
        <taxon>Betaproteobacteria</taxon>
        <taxon>Rhodocyclales</taxon>
        <taxon>Rhodocyclaceae</taxon>
        <taxon>Aromatoleum</taxon>
    </lineage>
</organism>
<evidence type="ECO:0000313" key="5">
    <source>
        <dbReference type="EMBL" id="NMG17250.1"/>
    </source>
</evidence>
<dbReference type="Gene3D" id="3.20.20.20">
    <property type="entry name" value="Dihydropteroate synthase-like"/>
    <property type="match status" value="1"/>
</dbReference>
<dbReference type="SUPFAM" id="SSF51717">
    <property type="entry name" value="Dihydropteroate synthetase-like"/>
    <property type="match status" value="1"/>
</dbReference>
<proteinExistence type="inferred from homology"/>
<name>A0ABX1NYV6_9RHOO</name>
<evidence type="ECO:0000313" key="6">
    <source>
        <dbReference type="Proteomes" id="UP000633943"/>
    </source>
</evidence>
<keyword evidence="2" id="KW-0489">Methyltransferase</keyword>
<gene>
    <name evidence="5" type="ORF">GPA24_17250</name>
</gene>
<evidence type="ECO:0000259" key="4">
    <source>
        <dbReference type="PROSITE" id="PS50972"/>
    </source>
</evidence>
<dbReference type="InterPro" id="IPR000489">
    <property type="entry name" value="Pterin-binding_dom"/>
</dbReference>
<dbReference type="InterPro" id="IPR050554">
    <property type="entry name" value="Met_Synthase/Corrinoid"/>
</dbReference>
<protein>
    <submittedName>
        <fullName evidence="5">Dihydropteroate synthase DHPS</fullName>
    </submittedName>
</protein>
<dbReference type="EMBL" id="WTVP01000066">
    <property type="protein sequence ID" value="NMG17250.1"/>
    <property type="molecule type" value="Genomic_DNA"/>
</dbReference>
<dbReference type="PANTHER" id="PTHR45833">
    <property type="entry name" value="METHIONINE SYNTHASE"/>
    <property type="match status" value="1"/>
</dbReference>
<feature type="domain" description="Pterin-binding" evidence="4">
    <location>
        <begin position="9"/>
        <end position="272"/>
    </location>
</feature>
<accession>A0ABX1NYV6</accession>
<dbReference type="PANTHER" id="PTHR45833:SF2">
    <property type="entry name" value="BIFUNCTIONAL HOMOCYSTEINE S-METHYLTRANSFERASE_5,10-METHYLENETETRAHYDROFOLATE REDUCTASE"/>
    <property type="match status" value="1"/>
</dbReference>
<keyword evidence="3" id="KW-0808">Transferase</keyword>
<evidence type="ECO:0000256" key="1">
    <source>
        <dbReference type="ARBA" id="ARBA00010398"/>
    </source>
</evidence>
<comment type="caution">
    <text evidence="5">The sequence shown here is derived from an EMBL/GenBank/DDBJ whole genome shotgun (WGS) entry which is preliminary data.</text>
</comment>
<sequence>MTTGNSFDIRIIGERINPGFKSTRALFDNSDIPGIQALAIRQVEAGAVYLNVNVGSQAMTDRPFLTDVIQAIQDVVDVPLSFDVPNTELFELCLKTYDRDAAGGELPIVNSITEHRWDAMDLYREHPFKVMVMASESVVDGVAKNNKTAEDIASTARRAALRLRDDCGMPMDHIYIDLSVSAIIADTEGLNRATLDAVRLIGSDPDLEGLHMTGGLSNIGQQLPAKAADGSDLKHCLENAFLTLAVPFGFDTVLGTPWRGYHPLPEDDYVLTTYRHFLDQKGSQALRAVRKFYRA</sequence>
<dbReference type="PROSITE" id="PS50972">
    <property type="entry name" value="PTERIN_BINDING"/>
    <property type="match status" value="1"/>
</dbReference>
<comment type="similarity">
    <text evidence="1">Belongs to the vitamin-B12 dependent methionine synthase family.</text>
</comment>
<evidence type="ECO:0000256" key="2">
    <source>
        <dbReference type="ARBA" id="ARBA00022603"/>
    </source>
</evidence>
<keyword evidence="6" id="KW-1185">Reference proteome</keyword>
<dbReference type="Proteomes" id="UP000633943">
    <property type="component" value="Unassembled WGS sequence"/>
</dbReference>